<proteinExistence type="predicted"/>
<protein>
    <submittedName>
        <fullName evidence="1">Uncharacterized protein</fullName>
    </submittedName>
</protein>
<evidence type="ECO:0000313" key="1">
    <source>
        <dbReference type="EMBL" id="KAJ4702795.1"/>
    </source>
</evidence>
<dbReference type="Proteomes" id="UP001164539">
    <property type="component" value="Chromosome 13"/>
</dbReference>
<gene>
    <name evidence="1" type="ORF">OWV82_022788</name>
</gene>
<dbReference type="EMBL" id="CM051406">
    <property type="protein sequence ID" value="KAJ4702795.1"/>
    <property type="molecule type" value="Genomic_DNA"/>
</dbReference>
<organism evidence="1 2">
    <name type="scientific">Melia azedarach</name>
    <name type="common">Chinaberry tree</name>
    <dbReference type="NCBI Taxonomy" id="155640"/>
    <lineage>
        <taxon>Eukaryota</taxon>
        <taxon>Viridiplantae</taxon>
        <taxon>Streptophyta</taxon>
        <taxon>Embryophyta</taxon>
        <taxon>Tracheophyta</taxon>
        <taxon>Spermatophyta</taxon>
        <taxon>Magnoliopsida</taxon>
        <taxon>eudicotyledons</taxon>
        <taxon>Gunneridae</taxon>
        <taxon>Pentapetalae</taxon>
        <taxon>rosids</taxon>
        <taxon>malvids</taxon>
        <taxon>Sapindales</taxon>
        <taxon>Meliaceae</taxon>
        <taxon>Melia</taxon>
    </lineage>
</organism>
<evidence type="ECO:0000313" key="2">
    <source>
        <dbReference type="Proteomes" id="UP001164539"/>
    </source>
</evidence>
<sequence length="183" mass="19127">MASSSPLIVHLFTLSSTLTLSIFIFSSSVSGRRLLPSTLQFSSDTSAGSKLTPPSNSMLLTFPITFQEPVLTSSPVQAVDGNFTPSFLPLPSLPKFPPFPFIPTLPFAGGGERKGKGGKGKGGTGKSGSGGRFGGNGNGGSGNGGRGRESTWSANMEMRIKIEKKKKKLKAIARGEEEAMDES</sequence>
<comment type="caution">
    <text evidence="1">The sequence shown here is derived from an EMBL/GenBank/DDBJ whole genome shotgun (WGS) entry which is preliminary data.</text>
</comment>
<accession>A0ACC1WXV8</accession>
<name>A0ACC1WXV8_MELAZ</name>
<reference evidence="1 2" key="1">
    <citation type="journal article" date="2023" name="Science">
        <title>Complex scaffold remodeling in plant triterpene biosynthesis.</title>
        <authorList>
            <person name="De La Pena R."/>
            <person name="Hodgson H."/>
            <person name="Liu J.C."/>
            <person name="Stephenson M.J."/>
            <person name="Martin A.C."/>
            <person name="Owen C."/>
            <person name="Harkess A."/>
            <person name="Leebens-Mack J."/>
            <person name="Jimenez L.E."/>
            <person name="Osbourn A."/>
            <person name="Sattely E.S."/>
        </authorList>
    </citation>
    <scope>NUCLEOTIDE SEQUENCE [LARGE SCALE GENOMIC DNA]</scope>
    <source>
        <strain evidence="2">cv. JPN11</strain>
        <tissue evidence="1">Leaf</tissue>
    </source>
</reference>
<keyword evidence="2" id="KW-1185">Reference proteome</keyword>